<evidence type="ECO:0000313" key="3">
    <source>
        <dbReference type="EMBL" id="MWA02419.1"/>
    </source>
</evidence>
<dbReference type="Proteomes" id="UP000462055">
    <property type="component" value="Unassembled WGS sequence"/>
</dbReference>
<dbReference type="SUPFAM" id="SSF53474">
    <property type="entry name" value="alpha/beta-Hydrolases"/>
    <property type="match status" value="1"/>
</dbReference>
<evidence type="ECO:0000259" key="2">
    <source>
        <dbReference type="Pfam" id="PF12697"/>
    </source>
</evidence>
<reference evidence="3" key="1">
    <citation type="submission" date="2019-12" db="EMBL/GenBank/DDBJ databases">
        <title>Actinomadura physcomitrii sp. nov., a novel actinomycete isolated from moss [Physcomitrium sphaericum (Ludw) Fuernr].</title>
        <authorList>
            <person name="Zhuang X."/>
        </authorList>
    </citation>
    <scope>NUCLEOTIDE SEQUENCE [LARGE SCALE GENOMIC DNA]</scope>
    <source>
        <strain evidence="3">LD22</strain>
    </source>
</reference>
<keyword evidence="4" id="KW-1185">Reference proteome</keyword>
<dbReference type="InterPro" id="IPR000073">
    <property type="entry name" value="AB_hydrolase_1"/>
</dbReference>
<organism evidence="3 4">
    <name type="scientific">Actinomadura physcomitrii</name>
    <dbReference type="NCBI Taxonomy" id="2650748"/>
    <lineage>
        <taxon>Bacteria</taxon>
        <taxon>Bacillati</taxon>
        <taxon>Actinomycetota</taxon>
        <taxon>Actinomycetes</taxon>
        <taxon>Streptosporangiales</taxon>
        <taxon>Thermomonosporaceae</taxon>
        <taxon>Actinomadura</taxon>
    </lineage>
</organism>
<dbReference type="InterPro" id="IPR029058">
    <property type="entry name" value="AB_hydrolase_fold"/>
</dbReference>
<sequence>MRHVSTADAEPSRRVVDVGGVPMSALVAEAPRPRAVVVALHGGATSAAYFDAPNRPRLSLLRTGAALGFTVLALDRPGYGASAAHPDRTATAEARTRLAFGAVDGLLASRPRGAGVFLMAHSLGCELALRMAASGRGGELLGLEISGTGRHYQPRAAQLLGSRLRDASPPGPAGTVRDLVWGGAHLYPEGIAGEAGILVPGAAHEGTAVRSWPRDFPALAARVRIPVRYTVAEHEGVWRAGRAGLAEVAAMFTSSPRVETGEQAGGHNLSLGLSARAYHLRVLAFAEECALARERQSAGPAEEDANAEPAIPP</sequence>
<evidence type="ECO:0000256" key="1">
    <source>
        <dbReference type="SAM" id="MobiDB-lite"/>
    </source>
</evidence>
<keyword evidence="3" id="KW-0378">Hydrolase</keyword>
<feature type="region of interest" description="Disordered" evidence="1">
    <location>
        <begin position="294"/>
        <end position="313"/>
    </location>
</feature>
<feature type="domain" description="AB hydrolase-1" evidence="2">
    <location>
        <begin position="37"/>
        <end position="267"/>
    </location>
</feature>
<proteinExistence type="predicted"/>
<dbReference type="GO" id="GO:0016787">
    <property type="term" value="F:hydrolase activity"/>
    <property type="evidence" value="ECO:0007669"/>
    <property type="project" value="UniProtKB-KW"/>
</dbReference>
<dbReference type="Pfam" id="PF12697">
    <property type="entry name" value="Abhydrolase_6"/>
    <property type="match status" value="1"/>
</dbReference>
<name>A0A6I4MIF5_9ACTN</name>
<protein>
    <submittedName>
        <fullName evidence="3">Alpha/beta fold hydrolase</fullName>
    </submittedName>
</protein>
<dbReference type="Gene3D" id="3.40.50.1820">
    <property type="entry name" value="alpha/beta hydrolase"/>
    <property type="match status" value="1"/>
</dbReference>
<evidence type="ECO:0000313" key="4">
    <source>
        <dbReference type="Proteomes" id="UP000462055"/>
    </source>
</evidence>
<dbReference type="AlphaFoldDB" id="A0A6I4MIF5"/>
<accession>A0A6I4MIF5</accession>
<dbReference type="EMBL" id="WBMS02000014">
    <property type="protein sequence ID" value="MWA02419.1"/>
    <property type="molecule type" value="Genomic_DNA"/>
</dbReference>
<comment type="caution">
    <text evidence="3">The sequence shown here is derived from an EMBL/GenBank/DDBJ whole genome shotgun (WGS) entry which is preliminary data.</text>
</comment>
<gene>
    <name evidence="3" type="ORF">F8568_019000</name>
</gene>